<sequence length="122" mass="14027">MLKWECISPTPLIILKGFLKRVDGNESLIAKLTCFLTKLQTANEESKAVTKASVMKAIKQRIEKDIDEVDKIACMAKTELDELEKDKPHRCHEDWFHRCHQHPERSHHVKFGPTSGGHLVQQ</sequence>
<dbReference type="Pfam" id="PF00804">
    <property type="entry name" value="Syntaxin"/>
    <property type="match status" value="1"/>
</dbReference>
<dbReference type="Proteomes" id="UP000015105">
    <property type="component" value="Chromosome 1D"/>
</dbReference>
<dbReference type="EnsemblPlants" id="AET1Gv20875600.1">
    <property type="protein sequence ID" value="AET1Gv20875600.1"/>
    <property type="gene ID" value="AET1Gv20875600"/>
</dbReference>
<dbReference type="AlphaFoldDB" id="A0A452ZQ17"/>
<dbReference type="STRING" id="200361.A0A452ZQ17"/>
<dbReference type="InterPro" id="IPR006011">
    <property type="entry name" value="Syntaxin_N"/>
</dbReference>
<dbReference type="GO" id="GO:0016020">
    <property type="term" value="C:membrane"/>
    <property type="evidence" value="ECO:0007669"/>
    <property type="project" value="InterPro"/>
</dbReference>
<reference evidence="2" key="4">
    <citation type="submission" date="2019-03" db="UniProtKB">
        <authorList>
            <consortium name="EnsemblPlants"/>
        </authorList>
    </citation>
    <scope>IDENTIFICATION</scope>
</reference>
<evidence type="ECO:0000313" key="2">
    <source>
        <dbReference type="EnsemblPlants" id="AET1Gv20875600.1"/>
    </source>
</evidence>
<reference evidence="3" key="1">
    <citation type="journal article" date="2014" name="Science">
        <title>Ancient hybridizations among the ancestral genomes of bread wheat.</title>
        <authorList>
            <consortium name="International Wheat Genome Sequencing Consortium,"/>
            <person name="Marcussen T."/>
            <person name="Sandve S.R."/>
            <person name="Heier L."/>
            <person name="Spannagl M."/>
            <person name="Pfeifer M."/>
            <person name="Jakobsen K.S."/>
            <person name="Wulff B.B."/>
            <person name="Steuernagel B."/>
            <person name="Mayer K.F."/>
            <person name="Olsen O.A."/>
        </authorList>
    </citation>
    <scope>NUCLEOTIDE SEQUENCE [LARGE SCALE GENOMIC DNA]</scope>
    <source>
        <strain evidence="3">cv. AL8/78</strain>
    </source>
</reference>
<name>A0A452ZQ17_AEGTS</name>
<dbReference type="Gene3D" id="1.20.58.70">
    <property type="match status" value="1"/>
</dbReference>
<evidence type="ECO:0000259" key="1">
    <source>
        <dbReference type="Pfam" id="PF00804"/>
    </source>
</evidence>
<feature type="domain" description="Syntaxin N-terminal" evidence="1">
    <location>
        <begin position="15"/>
        <end position="87"/>
    </location>
</feature>
<reference evidence="3" key="2">
    <citation type="journal article" date="2017" name="Nat. Plants">
        <title>The Aegilops tauschii genome reveals multiple impacts of transposons.</title>
        <authorList>
            <person name="Zhao G."/>
            <person name="Zou C."/>
            <person name="Li K."/>
            <person name="Wang K."/>
            <person name="Li T."/>
            <person name="Gao L."/>
            <person name="Zhang X."/>
            <person name="Wang H."/>
            <person name="Yang Z."/>
            <person name="Liu X."/>
            <person name="Jiang W."/>
            <person name="Mao L."/>
            <person name="Kong X."/>
            <person name="Jiao Y."/>
            <person name="Jia J."/>
        </authorList>
    </citation>
    <scope>NUCLEOTIDE SEQUENCE [LARGE SCALE GENOMIC DNA]</scope>
    <source>
        <strain evidence="3">cv. AL8/78</strain>
    </source>
</reference>
<proteinExistence type="predicted"/>
<evidence type="ECO:0000313" key="3">
    <source>
        <dbReference type="Proteomes" id="UP000015105"/>
    </source>
</evidence>
<dbReference type="Gramene" id="AET1Gv20875600.1">
    <property type="protein sequence ID" value="AET1Gv20875600.1"/>
    <property type="gene ID" value="AET1Gv20875600"/>
</dbReference>
<reference evidence="2" key="5">
    <citation type="journal article" date="2021" name="G3 (Bethesda)">
        <title>Aegilops tauschii genome assembly Aet v5.0 features greater sequence contiguity and improved annotation.</title>
        <authorList>
            <person name="Wang L."/>
            <person name="Zhu T."/>
            <person name="Rodriguez J.C."/>
            <person name="Deal K.R."/>
            <person name="Dubcovsky J."/>
            <person name="McGuire P.E."/>
            <person name="Lux T."/>
            <person name="Spannagl M."/>
            <person name="Mayer K.F.X."/>
            <person name="Baldrich P."/>
            <person name="Meyers B.C."/>
            <person name="Huo N."/>
            <person name="Gu Y.Q."/>
            <person name="Zhou H."/>
            <person name="Devos K.M."/>
            <person name="Bennetzen J.L."/>
            <person name="Unver T."/>
            <person name="Budak H."/>
            <person name="Gulick P.J."/>
            <person name="Galiba G."/>
            <person name="Kalapos B."/>
            <person name="Nelson D.R."/>
            <person name="Li P."/>
            <person name="You F.M."/>
            <person name="Luo M.C."/>
            <person name="Dvorak J."/>
        </authorList>
    </citation>
    <scope>NUCLEOTIDE SEQUENCE [LARGE SCALE GENOMIC DNA]</scope>
    <source>
        <strain evidence="2">cv. AL8/78</strain>
    </source>
</reference>
<accession>A0A452ZQ17</accession>
<reference evidence="2" key="3">
    <citation type="journal article" date="2017" name="Nature">
        <title>Genome sequence of the progenitor of the wheat D genome Aegilops tauschii.</title>
        <authorList>
            <person name="Luo M.C."/>
            <person name="Gu Y.Q."/>
            <person name="Puiu D."/>
            <person name="Wang H."/>
            <person name="Twardziok S.O."/>
            <person name="Deal K.R."/>
            <person name="Huo N."/>
            <person name="Zhu T."/>
            <person name="Wang L."/>
            <person name="Wang Y."/>
            <person name="McGuire P.E."/>
            <person name="Liu S."/>
            <person name="Long H."/>
            <person name="Ramasamy R.K."/>
            <person name="Rodriguez J.C."/>
            <person name="Van S.L."/>
            <person name="Yuan L."/>
            <person name="Wang Z."/>
            <person name="Xia Z."/>
            <person name="Xiao L."/>
            <person name="Anderson O.D."/>
            <person name="Ouyang S."/>
            <person name="Liang Y."/>
            <person name="Zimin A.V."/>
            <person name="Pertea G."/>
            <person name="Qi P."/>
            <person name="Bennetzen J.L."/>
            <person name="Dai X."/>
            <person name="Dawson M.W."/>
            <person name="Muller H.G."/>
            <person name="Kugler K."/>
            <person name="Rivarola-Duarte L."/>
            <person name="Spannagl M."/>
            <person name="Mayer K.F.X."/>
            <person name="Lu F.H."/>
            <person name="Bevan M.W."/>
            <person name="Leroy P."/>
            <person name="Li P."/>
            <person name="You F.M."/>
            <person name="Sun Q."/>
            <person name="Liu Z."/>
            <person name="Lyons E."/>
            <person name="Wicker T."/>
            <person name="Salzberg S.L."/>
            <person name="Devos K.M."/>
            <person name="Dvorak J."/>
        </authorList>
    </citation>
    <scope>NUCLEOTIDE SEQUENCE [LARGE SCALE GENOMIC DNA]</scope>
    <source>
        <strain evidence="2">cv. AL8/78</strain>
    </source>
</reference>
<keyword evidence="3" id="KW-1185">Reference proteome</keyword>
<organism evidence="2 3">
    <name type="scientific">Aegilops tauschii subsp. strangulata</name>
    <name type="common">Goatgrass</name>
    <dbReference type="NCBI Taxonomy" id="200361"/>
    <lineage>
        <taxon>Eukaryota</taxon>
        <taxon>Viridiplantae</taxon>
        <taxon>Streptophyta</taxon>
        <taxon>Embryophyta</taxon>
        <taxon>Tracheophyta</taxon>
        <taxon>Spermatophyta</taxon>
        <taxon>Magnoliopsida</taxon>
        <taxon>Liliopsida</taxon>
        <taxon>Poales</taxon>
        <taxon>Poaceae</taxon>
        <taxon>BOP clade</taxon>
        <taxon>Pooideae</taxon>
        <taxon>Triticodae</taxon>
        <taxon>Triticeae</taxon>
        <taxon>Triticinae</taxon>
        <taxon>Aegilops</taxon>
    </lineage>
</organism>
<protein>
    <recommendedName>
        <fullName evidence="1">Syntaxin N-terminal domain-containing protein</fullName>
    </recommendedName>
</protein>